<dbReference type="Proteomes" id="UP000218824">
    <property type="component" value="Chromosome"/>
</dbReference>
<gene>
    <name evidence="6" type="ORF">LEN_1476</name>
</gene>
<keyword evidence="3" id="KW-0067">ATP-binding</keyword>
<dbReference type="InterPro" id="IPR003593">
    <property type="entry name" value="AAA+_ATPase"/>
</dbReference>
<name>A0AAU9AJF2_LYSEN</name>
<dbReference type="SUPFAM" id="SSF52540">
    <property type="entry name" value="P-loop containing nucleoside triphosphate hydrolases"/>
    <property type="match status" value="1"/>
</dbReference>
<evidence type="ECO:0000256" key="2">
    <source>
        <dbReference type="ARBA" id="ARBA00022741"/>
    </source>
</evidence>
<dbReference type="GeneID" id="83063347"/>
<dbReference type="RefSeq" id="WP_096377214.1">
    <property type="nucleotide sequence ID" value="NZ_AP014940.1"/>
</dbReference>
<dbReference type="EMBL" id="AP014940">
    <property type="protein sequence ID" value="BAV96963.1"/>
    <property type="molecule type" value="Genomic_DNA"/>
</dbReference>
<dbReference type="SMART" id="SM00382">
    <property type="entry name" value="AAA"/>
    <property type="match status" value="1"/>
</dbReference>
<evidence type="ECO:0000256" key="4">
    <source>
        <dbReference type="SAM" id="MobiDB-lite"/>
    </source>
</evidence>
<dbReference type="Pfam" id="PF00004">
    <property type="entry name" value="AAA"/>
    <property type="match status" value="1"/>
</dbReference>
<comment type="similarity">
    <text evidence="1">Belongs to the AAA ATPase family.</text>
</comment>
<organism evidence="6 7">
    <name type="scientific">Lysobacter enzymogenes</name>
    <dbReference type="NCBI Taxonomy" id="69"/>
    <lineage>
        <taxon>Bacteria</taxon>
        <taxon>Pseudomonadati</taxon>
        <taxon>Pseudomonadota</taxon>
        <taxon>Gammaproteobacteria</taxon>
        <taxon>Lysobacterales</taxon>
        <taxon>Lysobacteraceae</taxon>
        <taxon>Lysobacter</taxon>
    </lineage>
</organism>
<dbReference type="GO" id="GO:0016887">
    <property type="term" value="F:ATP hydrolysis activity"/>
    <property type="evidence" value="ECO:0007669"/>
    <property type="project" value="InterPro"/>
</dbReference>
<evidence type="ECO:0000313" key="7">
    <source>
        <dbReference type="Proteomes" id="UP000218824"/>
    </source>
</evidence>
<proteinExistence type="inferred from homology"/>
<dbReference type="InterPro" id="IPR003959">
    <property type="entry name" value="ATPase_AAA_core"/>
</dbReference>
<protein>
    <submittedName>
        <fullName evidence="6">AAA ATPase central domain protein</fullName>
    </submittedName>
</protein>
<dbReference type="InterPro" id="IPR054472">
    <property type="entry name" value="WHD"/>
</dbReference>
<dbReference type="PANTHER" id="PTHR23073">
    <property type="entry name" value="26S PROTEASOME REGULATORY SUBUNIT"/>
    <property type="match status" value="1"/>
</dbReference>
<dbReference type="CDD" id="cd19481">
    <property type="entry name" value="RecA-like_protease"/>
    <property type="match status" value="1"/>
</dbReference>
<accession>A0AAU9AJF2</accession>
<reference evidence="6 7" key="1">
    <citation type="journal article" date="2017" name="DNA Res.">
        <title>Complete genome sequence and expression profile of the commercial lytic enzyme producer Lysobacter enzymogenes M497-1.</title>
        <authorList>
            <person name="Takami H."/>
            <person name="Toyoda A."/>
            <person name="Uchiyama I."/>
            <person name="Itoh T."/>
            <person name="Takaki Y."/>
            <person name="Arai W."/>
            <person name="Nishi S."/>
            <person name="Kawai M."/>
            <person name="Shinya K."/>
            <person name="Ikeda H."/>
        </authorList>
    </citation>
    <scope>NUCLEOTIDE SEQUENCE [LARGE SCALE GENOMIC DNA]</scope>
    <source>
        <strain evidence="6 7">M497-1</strain>
    </source>
</reference>
<dbReference type="Pfam" id="PF22977">
    <property type="entry name" value="WHD"/>
    <property type="match status" value="1"/>
</dbReference>
<evidence type="ECO:0000313" key="6">
    <source>
        <dbReference type="EMBL" id="BAV96963.1"/>
    </source>
</evidence>
<evidence type="ECO:0000256" key="1">
    <source>
        <dbReference type="ARBA" id="ARBA00006914"/>
    </source>
</evidence>
<dbReference type="GO" id="GO:0005524">
    <property type="term" value="F:ATP binding"/>
    <property type="evidence" value="ECO:0007669"/>
    <property type="project" value="UniProtKB-KW"/>
</dbReference>
<dbReference type="InterPro" id="IPR027417">
    <property type="entry name" value="P-loop_NTPase"/>
</dbReference>
<keyword evidence="2" id="KW-0547">Nucleotide-binding</keyword>
<dbReference type="InterPro" id="IPR050221">
    <property type="entry name" value="26S_Proteasome_ATPase"/>
</dbReference>
<dbReference type="KEGG" id="lem:LEN_1476"/>
<feature type="domain" description="AAA+ ATPase" evidence="5">
    <location>
        <begin position="480"/>
        <end position="612"/>
    </location>
</feature>
<dbReference type="Gene3D" id="3.40.50.300">
    <property type="entry name" value="P-loop containing nucleotide triphosphate hydrolases"/>
    <property type="match status" value="1"/>
</dbReference>
<sequence length="692" mass="74904">MPDTAHHERERWIEDNNDYLAASLHWLRLRLQQLAAPPTDAASAQRAPAPGRPQWLGRAAPPPAPALPAPQALAERIADAHEQRQRAAHADSPPALPALAERLGLSPFETDILLLCAAMELDPSLPALIAAAQGGGPGVPTFALALRLFDEPSWDALAPQRPLRYLHLLQVDQAGAPALTAAALRADERVVACIKGLNLLDERLSAVLSPCEPAPLSPSQRDSAQRILAALRAAAPGASLPVAQLLGTDPGSRQAIACEAAQALGRHLYRLPMESLPAQRADVDLLARLWQRESLLLPVALYIDADALDGGGEATAALRQFLAHPLGLSFLGLRETPLALETAHYSAPAPLPSAAEQHEAWLQHLPQRASDDAPADAPEPTREREAAELSGHFQLNLGQIRAAAAAAAARDGDSAWDACRELSTARLDALAQRLTPKARWPDLVLNEESTGLLRQIAAQVRERHRVYQQWGYAERMNRGMGISALFAGESGTGKTMAAEVIANELRLDLFRIDLSGVVSKYIGETEKNLRKLFDAAEQGGAILFFDEADALFGKRSEVKDSHDRYANIEINYLLQRMEAFSGLAILATNMKGSLDTAFMRRLRFVVNFQFPGPGERKRLWRGALPSGVPCETLDYDRLARFNLSGGNIHSIALNAAFAAAGDGGAVGMPRLLDAVRTELRKLERPVNEAEFR</sequence>
<evidence type="ECO:0000256" key="3">
    <source>
        <dbReference type="ARBA" id="ARBA00022840"/>
    </source>
</evidence>
<dbReference type="AlphaFoldDB" id="A0AAU9AJF2"/>
<evidence type="ECO:0000259" key="5">
    <source>
        <dbReference type="SMART" id="SM00382"/>
    </source>
</evidence>
<feature type="region of interest" description="Disordered" evidence="4">
    <location>
        <begin position="38"/>
        <end position="68"/>
    </location>
</feature>